<dbReference type="Gene3D" id="3.40.1090.10">
    <property type="entry name" value="Cytosolic phospholipase A2 catalytic domain"/>
    <property type="match status" value="2"/>
</dbReference>
<evidence type="ECO:0000256" key="3">
    <source>
        <dbReference type="ARBA" id="ARBA00023098"/>
    </source>
</evidence>
<dbReference type="RefSeq" id="WP_006930798.1">
    <property type="nucleotide sequence ID" value="NZ_CM001402.1"/>
</dbReference>
<reference evidence="6 9" key="2">
    <citation type="submission" date="2016-11" db="EMBL/GenBank/DDBJ databases">
        <title>Genomic analysis of Caldithrix abyssi and proposal of a novel bacterial phylum Caldithrichaeota.</title>
        <authorList>
            <person name="Kublanov I."/>
            <person name="Sigalova O."/>
            <person name="Gavrilov S."/>
            <person name="Lebedinsky A."/>
            <person name="Ivanova N."/>
            <person name="Daum C."/>
            <person name="Reddy T."/>
            <person name="Klenk H.P."/>
            <person name="Goker M."/>
            <person name="Reva O."/>
            <person name="Miroshnichenko M."/>
            <person name="Kyprides N."/>
            <person name="Woyke T."/>
            <person name="Gelfand M."/>
        </authorList>
    </citation>
    <scope>NUCLEOTIDE SEQUENCE [LARGE SCALE GENOMIC DNA]</scope>
    <source>
        <strain evidence="6 9">LF13</strain>
    </source>
</reference>
<evidence type="ECO:0000259" key="5">
    <source>
        <dbReference type="PROSITE" id="PS51635"/>
    </source>
</evidence>
<evidence type="ECO:0000256" key="2">
    <source>
        <dbReference type="ARBA" id="ARBA00022963"/>
    </source>
</evidence>
<feature type="domain" description="PNPLA" evidence="5">
    <location>
        <begin position="6"/>
        <end position="195"/>
    </location>
</feature>
<evidence type="ECO:0000256" key="4">
    <source>
        <dbReference type="PROSITE-ProRule" id="PRU01161"/>
    </source>
</evidence>
<gene>
    <name evidence="6" type="ORF">Cabys_2589</name>
    <name evidence="7" type="ORF">Calab_3645</name>
</gene>
<dbReference type="OrthoDB" id="9770965at2"/>
<feature type="short sequence motif" description="GXSXG" evidence="4">
    <location>
        <begin position="37"/>
        <end position="41"/>
    </location>
</feature>
<dbReference type="AlphaFoldDB" id="H1XNK5"/>
<reference evidence="7 8" key="1">
    <citation type="submission" date="2011-09" db="EMBL/GenBank/DDBJ databases">
        <title>The permanent draft genome of Caldithrix abyssi DSM 13497.</title>
        <authorList>
            <consortium name="US DOE Joint Genome Institute (JGI-PGF)"/>
            <person name="Lucas S."/>
            <person name="Han J."/>
            <person name="Lapidus A."/>
            <person name="Bruce D."/>
            <person name="Goodwin L."/>
            <person name="Pitluck S."/>
            <person name="Peters L."/>
            <person name="Kyrpides N."/>
            <person name="Mavromatis K."/>
            <person name="Ivanova N."/>
            <person name="Mikhailova N."/>
            <person name="Chertkov O."/>
            <person name="Detter J.C."/>
            <person name="Tapia R."/>
            <person name="Han C."/>
            <person name="Land M."/>
            <person name="Hauser L."/>
            <person name="Markowitz V."/>
            <person name="Cheng J.-F."/>
            <person name="Hugenholtz P."/>
            <person name="Woyke T."/>
            <person name="Wu D."/>
            <person name="Spring S."/>
            <person name="Brambilla E."/>
            <person name="Klenk H.-P."/>
            <person name="Eisen J.A."/>
        </authorList>
    </citation>
    <scope>NUCLEOTIDE SEQUENCE [LARGE SCALE GENOMIC DNA]</scope>
    <source>
        <strain evidence="7 8">DSM 13497</strain>
    </source>
</reference>
<dbReference type="InterPro" id="IPR016035">
    <property type="entry name" value="Acyl_Trfase/lysoPLipase"/>
</dbReference>
<dbReference type="GO" id="GO:0016787">
    <property type="term" value="F:hydrolase activity"/>
    <property type="evidence" value="ECO:0007669"/>
    <property type="project" value="UniProtKB-UniRule"/>
</dbReference>
<evidence type="ECO:0000313" key="8">
    <source>
        <dbReference type="Proteomes" id="UP000004671"/>
    </source>
</evidence>
<keyword evidence="3 4" id="KW-0443">Lipid metabolism</keyword>
<keyword evidence="8" id="KW-1185">Reference proteome</keyword>
<sequence length="304" mass="33535">MAELGVALGGGGARGLAHIGVLKVLEREKIKIQAITGCSMGAIVGGLYAYLGEAQKVEDFIREILNSPKIKELGLDQLSENKNTDKGFFEQFFDFIDIRFKAVQSLGRLSFFDEATTNLIFDFMPDVPIEELPIPFSAIATDLVSGHEVNFTAGSLREVLKASAAIPGIFPPVEIDHYLLVDGSASESVPAGKVKEIGADRVLAVNVSRDITIFEKPKNLIEILFRAEDITSHQLSQIRLKEADLVITPRVQNLSWVDFDKIDYLVAAGEIAALENLEDIENLANRNSYLLEMEQFIKRLRGNI</sequence>
<dbReference type="GO" id="GO:0016042">
    <property type="term" value="P:lipid catabolic process"/>
    <property type="evidence" value="ECO:0007669"/>
    <property type="project" value="UniProtKB-UniRule"/>
</dbReference>
<dbReference type="PROSITE" id="PS51635">
    <property type="entry name" value="PNPLA"/>
    <property type="match status" value="1"/>
</dbReference>
<dbReference type="eggNOG" id="COG1752">
    <property type="taxonomic scope" value="Bacteria"/>
</dbReference>
<accession>H1XNK5</accession>
<comment type="caution">
    <text evidence="4">Lacks conserved residue(s) required for the propagation of feature annotation.</text>
</comment>
<evidence type="ECO:0000313" key="9">
    <source>
        <dbReference type="Proteomes" id="UP000183868"/>
    </source>
</evidence>
<evidence type="ECO:0000313" key="7">
    <source>
        <dbReference type="EMBL" id="EHO43243.1"/>
    </source>
</evidence>
<name>H1XNK5_CALAY</name>
<dbReference type="EMBL" id="CP018099">
    <property type="protein sequence ID" value="APF19338.1"/>
    <property type="molecule type" value="Genomic_DNA"/>
</dbReference>
<evidence type="ECO:0000313" key="6">
    <source>
        <dbReference type="EMBL" id="APF19338.1"/>
    </source>
</evidence>
<organism evidence="7 8">
    <name type="scientific">Caldithrix abyssi DSM 13497</name>
    <dbReference type="NCBI Taxonomy" id="880073"/>
    <lineage>
        <taxon>Bacteria</taxon>
        <taxon>Pseudomonadati</taxon>
        <taxon>Calditrichota</taxon>
        <taxon>Calditrichia</taxon>
        <taxon>Calditrichales</taxon>
        <taxon>Calditrichaceae</taxon>
        <taxon>Caldithrix</taxon>
    </lineage>
</organism>
<dbReference type="InParanoid" id="H1XNK5"/>
<dbReference type="EMBL" id="CM001402">
    <property type="protein sequence ID" value="EHO43243.1"/>
    <property type="molecule type" value="Genomic_DNA"/>
</dbReference>
<evidence type="ECO:0000256" key="1">
    <source>
        <dbReference type="ARBA" id="ARBA00022801"/>
    </source>
</evidence>
<feature type="short sequence motif" description="GXGXXG" evidence="4">
    <location>
        <begin position="10"/>
        <end position="15"/>
    </location>
</feature>
<dbReference type="PANTHER" id="PTHR14226:SF76">
    <property type="entry name" value="NTE FAMILY PROTEIN RSSA"/>
    <property type="match status" value="1"/>
</dbReference>
<dbReference type="Proteomes" id="UP000004671">
    <property type="component" value="Chromosome"/>
</dbReference>
<dbReference type="STRING" id="880073.Cabys_2589"/>
<dbReference type="HOGENOM" id="CLU_047251_0_0_0"/>
<dbReference type="PANTHER" id="PTHR14226">
    <property type="entry name" value="NEUROPATHY TARGET ESTERASE/SWISS CHEESE D.MELANOGASTER"/>
    <property type="match status" value="1"/>
</dbReference>
<dbReference type="Proteomes" id="UP000183868">
    <property type="component" value="Chromosome"/>
</dbReference>
<dbReference type="Pfam" id="PF01734">
    <property type="entry name" value="Patatin"/>
    <property type="match status" value="1"/>
</dbReference>
<dbReference type="PaxDb" id="880073-Calab_3645"/>
<dbReference type="KEGG" id="caby:Cabys_2589"/>
<feature type="active site" description="Nucleophile" evidence="4">
    <location>
        <position position="39"/>
    </location>
</feature>
<feature type="active site" description="Proton acceptor" evidence="4">
    <location>
        <position position="182"/>
    </location>
</feature>
<dbReference type="InterPro" id="IPR002641">
    <property type="entry name" value="PNPLA_dom"/>
</dbReference>
<keyword evidence="2 4" id="KW-0442">Lipid degradation</keyword>
<dbReference type="SUPFAM" id="SSF52151">
    <property type="entry name" value="FabD/lysophospholipase-like"/>
    <property type="match status" value="1"/>
</dbReference>
<protein>
    <submittedName>
        <fullName evidence="6">NTE family protein</fullName>
    </submittedName>
    <submittedName>
        <fullName evidence="7">Patatin</fullName>
    </submittedName>
</protein>
<proteinExistence type="predicted"/>
<dbReference type="InterPro" id="IPR050301">
    <property type="entry name" value="NTE"/>
</dbReference>
<keyword evidence="1 4" id="KW-0378">Hydrolase</keyword>